<feature type="compositionally biased region" description="Pro residues" evidence="1">
    <location>
        <begin position="93"/>
        <end position="105"/>
    </location>
</feature>
<feature type="region of interest" description="Disordered" evidence="1">
    <location>
        <begin position="71"/>
        <end position="118"/>
    </location>
</feature>
<protein>
    <submittedName>
        <fullName evidence="3">Predicted 5' DNA nuclease, flap endonuclease-1-like, helix-3-turn-helix (H3TH) domain</fullName>
    </submittedName>
</protein>
<keyword evidence="4" id="KW-1185">Reference proteome</keyword>
<dbReference type="STRING" id="390270.SAMN04488005_1760"/>
<name>A0A1I6GJJ4_9RHOB</name>
<evidence type="ECO:0000313" key="4">
    <source>
        <dbReference type="Proteomes" id="UP000199478"/>
    </source>
</evidence>
<dbReference type="Gene3D" id="1.10.150.20">
    <property type="entry name" value="5' to 3' exonuclease, C-terminal subdomain"/>
    <property type="match status" value="1"/>
</dbReference>
<keyword evidence="3" id="KW-0540">Nuclease</keyword>
<feature type="transmembrane region" description="Helical" evidence="2">
    <location>
        <begin position="35"/>
        <end position="57"/>
    </location>
</feature>
<keyword evidence="3" id="KW-0378">Hydrolase</keyword>
<evidence type="ECO:0000313" key="3">
    <source>
        <dbReference type="EMBL" id="SFR42316.1"/>
    </source>
</evidence>
<feature type="compositionally biased region" description="Low complexity" evidence="1">
    <location>
        <begin position="76"/>
        <end position="92"/>
    </location>
</feature>
<evidence type="ECO:0000256" key="1">
    <source>
        <dbReference type="SAM" id="MobiDB-lite"/>
    </source>
</evidence>
<gene>
    <name evidence="3" type="ORF">SAMN04488005_1760</name>
</gene>
<dbReference type="RefSeq" id="WP_242650979.1">
    <property type="nucleotide sequence ID" value="NZ_FOYP01000001.1"/>
</dbReference>
<feature type="transmembrane region" description="Helical" evidence="2">
    <location>
        <begin position="12"/>
        <end position="29"/>
    </location>
</feature>
<reference evidence="4" key="1">
    <citation type="submission" date="2016-10" db="EMBL/GenBank/DDBJ databases">
        <authorList>
            <person name="Varghese N."/>
            <person name="Submissions S."/>
        </authorList>
    </citation>
    <scope>NUCLEOTIDE SEQUENCE [LARGE SCALE GENOMIC DNA]</scope>
    <source>
        <strain evidence="4">DSM 26879</strain>
    </source>
</reference>
<keyword evidence="3" id="KW-0255">Endonuclease</keyword>
<keyword evidence="2" id="KW-0472">Membrane</keyword>
<dbReference type="AlphaFoldDB" id="A0A1I6GJJ4"/>
<dbReference type="EMBL" id="FOYP01000001">
    <property type="protein sequence ID" value="SFR42316.1"/>
    <property type="molecule type" value="Genomic_DNA"/>
</dbReference>
<organism evidence="3 4">
    <name type="scientific">Yoonia tamlensis</name>
    <dbReference type="NCBI Taxonomy" id="390270"/>
    <lineage>
        <taxon>Bacteria</taxon>
        <taxon>Pseudomonadati</taxon>
        <taxon>Pseudomonadota</taxon>
        <taxon>Alphaproteobacteria</taxon>
        <taxon>Rhodobacterales</taxon>
        <taxon>Paracoccaceae</taxon>
        <taxon>Yoonia</taxon>
    </lineage>
</organism>
<dbReference type="Proteomes" id="UP000199478">
    <property type="component" value="Unassembled WGS sequence"/>
</dbReference>
<accession>A0A1I6GJJ4</accession>
<dbReference type="GO" id="GO:0004519">
    <property type="term" value="F:endonuclease activity"/>
    <property type="evidence" value="ECO:0007669"/>
    <property type="project" value="UniProtKB-KW"/>
</dbReference>
<proteinExistence type="predicted"/>
<keyword evidence="2" id="KW-1133">Transmembrane helix</keyword>
<evidence type="ECO:0000256" key="2">
    <source>
        <dbReference type="SAM" id="Phobius"/>
    </source>
</evidence>
<sequence>MNDLKPMTQRMLTIAGGTGIVFAILLLLFSKIGFFGALLIGALVAAAILFAMMLGLLDALVGEDSPTSAPPVISDTPVAAAPEPKTAVAPEAAPEPAPAPMPEPAVAPTSSPEPVVSAGKPATLDAARAEGADDLKKIKGVGPKLEVMLNEMGFYHFDQVAAWGAAEQKWVDENLPGFKGRATRDKWVEQAKTLAAG</sequence>
<keyword evidence="2" id="KW-0812">Transmembrane</keyword>